<dbReference type="Proteomes" id="UP000479043">
    <property type="component" value="Unassembled WGS sequence"/>
</dbReference>
<proteinExistence type="predicted"/>
<sequence length="226" mass="24950">MTEEHPLGPVCGHDDLAHLPPKEWARMRRLRDWLAAPSWKPAQAIAVLCGYDPEVGRNSCAADMSFLPGADDFYGVPFGAREPEDLKELDAGLEAQHGFIGELRLITMKPMKAIAKAVAAGVPIPWLEVARADPECLKYLPPEALDDSEDAPRVTRTAPEVASLGGQAKRDKDLQRAKWLPVVEKRLAEGRKRSEILAELEMEDDAPPQSTFYGWCAQIKSRKGSN</sequence>
<gene>
    <name evidence="1" type="ORF">GR167_00460</name>
</gene>
<protein>
    <submittedName>
        <fullName evidence="1">Uncharacterized protein</fullName>
    </submittedName>
</protein>
<comment type="caution">
    <text evidence="1">The sequence shown here is derived from an EMBL/GenBank/DDBJ whole genome shotgun (WGS) entry which is preliminary data.</text>
</comment>
<evidence type="ECO:0000313" key="1">
    <source>
        <dbReference type="EMBL" id="MYM53759.1"/>
    </source>
</evidence>
<name>A0A6L8LKV9_9RHOB</name>
<keyword evidence="2" id="KW-1185">Reference proteome</keyword>
<evidence type="ECO:0000313" key="2">
    <source>
        <dbReference type="Proteomes" id="UP000479043"/>
    </source>
</evidence>
<dbReference type="AlphaFoldDB" id="A0A6L8LKV9"/>
<reference evidence="1 2" key="1">
    <citation type="submission" date="2020-01" db="EMBL/GenBank/DDBJ databases">
        <authorList>
            <person name="Chen S."/>
        </authorList>
    </citation>
    <scope>NUCLEOTIDE SEQUENCE [LARGE SCALE GENOMIC DNA]</scope>
    <source>
        <strain evidence="1 2">GS-10</strain>
    </source>
</reference>
<dbReference type="RefSeq" id="WP_160971476.1">
    <property type="nucleotide sequence ID" value="NZ_WWEN01000001.1"/>
</dbReference>
<accession>A0A6L8LKV9</accession>
<organism evidence="1 2">
    <name type="scientific">Thalassovita mangrovi</name>
    <dbReference type="NCBI Taxonomy" id="2692236"/>
    <lineage>
        <taxon>Bacteria</taxon>
        <taxon>Pseudomonadati</taxon>
        <taxon>Pseudomonadota</taxon>
        <taxon>Alphaproteobacteria</taxon>
        <taxon>Rhodobacterales</taxon>
        <taxon>Roseobacteraceae</taxon>
        <taxon>Thalassovita</taxon>
    </lineage>
</organism>
<dbReference type="EMBL" id="WWEN01000001">
    <property type="protein sequence ID" value="MYM53759.1"/>
    <property type="molecule type" value="Genomic_DNA"/>
</dbReference>